<organism evidence="1">
    <name type="scientific">Salmonella enterica subsp. enterica serovar Panama</name>
    <dbReference type="NCBI Taxonomy" id="29472"/>
    <lineage>
        <taxon>Bacteria</taxon>
        <taxon>Pseudomonadati</taxon>
        <taxon>Pseudomonadota</taxon>
        <taxon>Gammaproteobacteria</taxon>
        <taxon>Enterobacterales</taxon>
        <taxon>Enterobacteriaceae</taxon>
        <taxon>Salmonella</taxon>
    </lineage>
</organism>
<evidence type="ECO:0000313" key="1">
    <source>
        <dbReference type="EMBL" id="EBR8435678.1"/>
    </source>
</evidence>
<sequence length="586" mass="67636">MDLESTLQRILIPNAKFGASTSMYINSSLCSVFNNEIIIYPGGIVSFDTYYNSFSTILWKNKCGISHISFKASGYGEAYFRAMLVTDTLARYEIASGIKKLSIASKSLIDIDLSKLKYDGMIYIEILSFSEKIIFKSGEWVTVLRPRRKVNLGITVTHFNRKNYLLPSIARVKNEIINDEKYNELIDFIVIDNSRDITPEESMGIKVIPNDNTGGSGGFMRGLIEYIETGNVTHVLFMDDDVSCEIESIKKTHSILSYAIEDNSAVSGSLFMETRPDVFIEKSGYFDTFCRPIFHGRHLNNIESVIESEMLLKQPNYGAWWFFAFPIKYVKHMAFPFFVRGDDVQFGIINNFNILSTNGIACYSQDFSAKVTPMTWYLDTRSHLLNMFLFNKSSLQIVRTYSTFYISCLLSHQYGSVNTIRIALKHVLGDISFWSENVDMKKIRDVIIKLSEKEKMLKMEIPKEHLDFRGNNESKLRRVIRIITLNGVILPLKKRIIFQEKSYRASLRQIFRYKSICYYDKSTKSGYIAIVSRVKLIKGFLWLFSDCIKIVISRNSQHKKFTESLDNLASYQFWYNLFKIKSNISK</sequence>
<gene>
    <name evidence="1" type="ORF">DOI44_22220</name>
</gene>
<dbReference type="InterPro" id="IPR029044">
    <property type="entry name" value="Nucleotide-diphossugar_trans"/>
</dbReference>
<comment type="caution">
    <text evidence="1">The sequence shown here is derived from an EMBL/GenBank/DDBJ whole genome shotgun (WGS) entry which is preliminary data.</text>
</comment>
<dbReference type="Proteomes" id="UP000839597">
    <property type="component" value="Unassembled WGS sequence"/>
</dbReference>
<proteinExistence type="predicted"/>
<accession>A0A5U8JH00</accession>
<dbReference type="AlphaFoldDB" id="A0A5U8JH00"/>
<dbReference type="SUPFAM" id="SSF53448">
    <property type="entry name" value="Nucleotide-diphospho-sugar transferases"/>
    <property type="match status" value="1"/>
</dbReference>
<dbReference type="EMBL" id="AAGTPA010000032">
    <property type="protein sequence ID" value="EBR8435678.1"/>
    <property type="molecule type" value="Genomic_DNA"/>
</dbReference>
<dbReference type="Gene3D" id="3.90.550.60">
    <property type="match status" value="1"/>
</dbReference>
<reference evidence="1" key="1">
    <citation type="submission" date="2018-06" db="EMBL/GenBank/DDBJ databases">
        <authorList>
            <person name="Ashton P.M."/>
            <person name="Dallman T."/>
            <person name="Nair S."/>
            <person name="De Pinna E."/>
            <person name="Peters T."/>
            <person name="Grant K."/>
        </authorList>
    </citation>
    <scope>NUCLEOTIDE SEQUENCE [LARGE SCALE GENOMIC DNA]</scope>
    <source>
        <strain evidence="1">449454</strain>
    </source>
</reference>
<name>A0A5U8JH00_SALET</name>
<protein>
    <submittedName>
        <fullName evidence="1">Uncharacterized protein</fullName>
    </submittedName>
</protein>